<dbReference type="Gene3D" id="2.60.120.650">
    <property type="entry name" value="Cupin"/>
    <property type="match status" value="1"/>
</dbReference>
<dbReference type="SMART" id="SM00558">
    <property type="entry name" value="JmjC"/>
    <property type="match status" value="1"/>
</dbReference>
<evidence type="ECO:0000256" key="1">
    <source>
        <dbReference type="SAM" id="MobiDB-lite"/>
    </source>
</evidence>
<evidence type="ECO:0000259" key="2">
    <source>
        <dbReference type="PROSITE" id="PS51184"/>
    </source>
</evidence>
<dbReference type="PROSITE" id="PS51184">
    <property type="entry name" value="JMJC"/>
    <property type="match status" value="1"/>
</dbReference>
<protein>
    <recommendedName>
        <fullName evidence="2">JmjC domain-containing protein</fullName>
    </recommendedName>
</protein>
<dbReference type="InterPro" id="IPR003347">
    <property type="entry name" value="JmjC_dom"/>
</dbReference>
<dbReference type="Pfam" id="PF13621">
    <property type="entry name" value="Cupin_8"/>
    <property type="match status" value="1"/>
</dbReference>
<dbReference type="SUPFAM" id="SSF51197">
    <property type="entry name" value="Clavaminate synthase-like"/>
    <property type="match status" value="1"/>
</dbReference>
<feature type="compositionally biased region" description="Basic and acidic residues" evidence="1">
    <location>
        <begin position="426"/>
        <end position="440"/>
    </location>
</feature>
<feature type="domain" description="JmjC" evidence="2">
    <location>
        <begin position="337"/>
        <end position="534"/>
    </location>
</feature>
<dbReference type="PANTHER" id="PTHR12461">
    <property type="entry name" value="HYPOXIA-INDUCIBLE FACTOR 1 ALPHA INHIBITOR-RELATED"/>
    <property type="match status" value="1"/>
</dbReference>
<evidence type="ECO:0000313" key="4">
    <source>
        <dbReference type="Proteomes" id="UP001316803"/>
    </source>
</evidence>
<name>A0AAN8EF08_9EURO</name>
<feature type="region of interest" description="Disordered" evidence="1">
    <location>
        <begin position="426"/>
        <end position="467"/>
    </location>
</feature>
<dbReference type="Proteomes" id="UP001316803">
    <property type="component" value="Unassembled WGS sequence"/>
</dbReference>
<feature type="region of interest" description="Disordered" evidence="1">
    <location>
        <begin position="315"/>
        <end position="376"/>
    </location>
</feature>
<reference evidence="3 4" key="1">
    <citation type="submission" date="2022-12" db="EMBL/GenBank/DDBJ databases">
        <title>Genomic features and morphological characterization of a novel Knufia sp. strain isolated from spacecraft assembly facility.</title>
        <authorList>
            <person name="Teixeira M."/>
            <person name="Chander A.M."/>
            <person name="Stajich J.E."/>
            <person name="Venkateswaran K."/>
        </authorList>
    </citation>
    <scope>NUCLEOTIDE SEQUENCE [LARGE SCALE GENOMIC DNA]</scope>
    <source>
        <strain evidence="3 4">FJI-L2-BK-P2</strain>
    </source>
</reference>
<dbReference type="EMBL" id="JAKLMC020000009">
    <property type="protein sequence ID" value="KAK5954119.1"/>
    <property type="molecule type" value="Genomic_DNA"/>
</dbReference>
<feature type="compositionally biased region" description="Basic and acidic residues" evidence="1">
    <location>
        <begin position="322"/>
        <end position="331"/>
    </location>
</feature>
<sequence>MDEFNKTIGERNADDLHRSITECGLGIQHFSQQKSYDELLNLAKEKINVFPYNAVEDRWFRLYTDMSIAKACEALRNFSLDTGIQLANEDREEQLTNAVEALDNALIVAGGSERKDFIFDIFRKLEWVVGDVGAEQVADEGPPTKKRRVANGAVTSRPLPTALSFVPNLNYPIPSLERPSLNTFEKHMHDIEQPVILTHSLDHWPAFSKWHNSDHWLSRTLGGRRLVPVEIGQSYTDDDWRQELVPFRQFLDKYIMQGDHTEEVGYLAQHDLFGQMPELRNDVAVPDYCYCEPPPSKTATEQVKTEAATKVLSLAGLEEEPDRSSESHELDGTTSRCSGRLDAVAAKQPSSATTEKSNNRQKGQIDYDGDSESYEDTPNVHQNIWFGGRTVSPLHHDPYHNILCQVHGTKYVRLYAPEHTEKLYPRSKFEPAPHGKRDPSSADAQAIPNVSGVEEEQTTEQSSHTIDMSNNSSVDIYAMELSPHEDWDEKWPGINEVPYVECLLKEGEALYIPKGWWHYVRGVSPCGISVSFWW</sequence>
<dbReference type="InterPro" id="IPR041667">
    <property type="entry name" value="Cupin_8"/>
</dbReference>
<dbReference type="PANTHER" id="PTHR12461:SF101">
    <property type="entry name" value="TRNA WYBUTOSINE-SYNTHESIZING PROTEIN 4"/>
    <property type="match status" value="1"/>
</dbReference>
<keyword evidence="4" id="KW-1185">Reference proteome</keyword>
<gene>
    <name evidence="3" type="ORF">OHC33_004691</name>
</gene>
<feature type="compositionally biased region" description="Polar residues" evidence="1">
    <location>
        <begin position="348"/>
        <end position="362"/>
    </location>
</feature>
<evidence type="ECO:0000313" key="3">
    <source>
        <dbReference type="EMBL" id="KAK5954119.1"/>
    </source>
</evidence>
<dbReference type="AlphaFoldDB" id="A0AAN8EF08"/>
<organism evidence="3 4">
    <name type="scientific">Knufia fluminis</name>
    <dbReference type="NCBI Taxonomy" id="191047"/>
    <lineage>
        <taxon>Eukaryota</taxon>
        <taxon>Fungi</taxon>
        <taxon>Dikarya</taxon>
        <taxon>Ascomycota</taxon>
        <taxon>Pezizomycotina</taxon>
        <taxon>Eurotiomycetes</taxon>
        <taxon>Chaetothyriomycetidae</taxon>
        <taxon>Chaetothyriales</taxon>
        <taxon>Trichomeriaceae</taxon>
        <taxon>Knufia</taxon>
    </lineage>
</organism>
<proteinExistence type="predicted"/>
<comment type="caution">
    <text evidence="3">The sequence shown here is derived from an EMBL/GenBank/DDBJ whole genome shotgun (WGS) entry which is preliminary data.</text>
</comment>
<accession>A0AAN8EF08</accession>